<accession>A0ABW1RKQ4</accession>
<dbReference type="RefSeq" id="WP_125551790.1">
    <property type="nucleotide sequence ID" value="NZ_JBHSSL010000118.1"/>
</dbReference>
<gene>
    <name evidence="1" type="ORF">ACFQGP_15105</name>
</gene>
<dbReference type="EMBL" id="JBHSSL010000118">
    <property type="protein sequence ID" value="MFC6171889.1"/>
    <property type="molecule type" value="Genomic_DNA"/>
</dbReference>
<protein>
    <submittedName>
        <fullName evidence="1">Uncharacterized protein</fullName>
    </submittedName>
</protein>
<organism evidence="1 2">
    <name type="scientific">Loigolactobacillus jiayinensis</name>
    <dbReference type="NCBI Taxonomy" id="2486016"/>
    <lineage>
        <taxon>Bacteria</taxon>
        <taxon>Bacillati</taxon>
        <taxon>Bacillota</taxon>
        <taxon>Bacilli</taxon>
        <taxon>Lactobacillales</taxon>
        <taxon>Lactobacillaceae</taxon>
        <taxon>Loigolactobacillus</taxon>
    </lineage>
</organism>
<evidence type="ECO:0000313" key="1">
    <source>
        <dbReference type="EMBL" id="MFC6171889.1"/>
    </source>
</evidence>
<sequence length="99" mass="11265">MQETDALLNHLAINTVVTYLCRQHQRDPLAAIAKLIITVAAYRGEKYIDDRDLYQAAVCFSDLNTKERHAVTEQYFAYLKKAQSQGKPDEHHCSTPGIE</sequence>
<reference evidence="2" key="1">
    <citation type="journal article" date="2019" name="Int. J. Syst. Evol. Microbiol.">
        <title>The Global Catalogue of Microorganisms (GCM) 10K type strain sequencing project: providing services to taxonomists for standard genome sequencing and annotation.</title>
        <authorList>
            <consortium name="The Broad Institute Genomics Platform"/>
            <consortium name="The Broad Institute Genome Sequencing Center for Infectious Disease"/>
            <person name="Wu L."/>
            <person name="Ma J."/>
        </authorList>
    </citation>
    <scope>NUCLEOTIDE SEQUENCE [LARGE SCALE GENOMIC DNA]</scope>
    <source>
        <strain evidence="2">CCM 8904</strain>
    </source>
</reference>
<keyword evidence="2" id="KW-1185">Reference proteome</keyword>
<dbReference type="Proteomes" id="UP001596289">
    <property type="component" value="Unassembled WGS sequence"/>
</dbReference>
<comment type="caution">
    <text evidence="1">The sequence shown here is derived from an EMBL/GenBank/DDBJ whole genome shotgun (WGS) entry which is preliminary data.</text>
</comment>
<name>A0ABW1RKQ4_9LACO</name>
<evidence type="ECO:0000313" key="2">
    <source>
        <dbReference type="Proteomes" id="UP001596289"/>
    </source>
</evidence>
<proteinExistence type="predicted"/>